<reference evidence="2" key="1">
    <citation type="submission" date="2020-02" db="EMBL/GenBank/DDBJ databases">
        <authorList>
            <person name="Meier V. D."/>
        </authorList>
    </citation>
    <scope>NUCLEOTIDE SEQUENCE</scope>
    <source>
        <strain evidence="2">AVDCRST_MAG76</strain>
    </source>
</reference>
<feature type="non-terminal residue" evidence="2">
    <location>
        <position position="161"/>
    </location>
</feature>
<dbReference type="AlphaFoldDB" id="A0A6J4JA71"/>
<feature type="compositionally biased region" description="Basic residues" evidence="1">
    <location>
        <begin position="35"/>
        <end position="48"/>
    </location>
</feature>
<sequence>AGGAGLRRAPVLRRPGSPAGPGRRGVRGRAGAGRPLRRRRGGSRRGRRPAGGGRAGRHRLLVPRRRAGHGRSRLDGPAGSGGGRGPSRRLVGGERGLHSGVRGAEDRPPPARDAGLPLGCGRGTRGREGEAGRGARRPGPEGGDRMPGRQPDRGRRGDGGM</sequence>
<feature type="non-terminal residue" evidence="2">
    <location>
        <position position="1"/>
    </location>
</feature>
<feature type="region of interest" description="Disordered" evidence="1">
    <location>
        <begin position="1"/>
        <end position="161"/>
    </location>
</feature>
<evidence type="ECO:0000313" key="2">
    <source>
        <dbReference type="EMBL" id="CAA9272047.1"/>
    </source>
</evidence>
<organism evidence="2">
    <name type="scientific">uncultured Acidimicrobiales bacterium</name>
    <dbReference type="NCBI Taxonomy" id="310071"/>
    <lineage>
        <taxon>Bacteria</taxon>
        <taxon>Bacillati</taxon>
        <taxon>Actinomycetota</taxon>
        <taxon>Acidimicrobiia</taxon>
        <taxon>Acidimicrobiales</taxon>
        <taxon>environmental samples</taxon>
    </lineage>
</organism>
<feature type="compositionally biased region" description="Basic and acidic residues" evidence="1">
    <location>
        <begin position="125"/>
        <end position="161"/>
    </location>
</feature>
<accession>A0A6J4JA71</accession>
<dbReference type="EMBL" id="CADCSZ010000203">
    <property type="protein sequence ID" value="CAA9272047.1"/>
    <property type="molecule type" value="Genomic_DNA"/>
</dbReference>
<proteinExistence type="predicted"/>
<gene>
    <name evidence="2" type="ORF">AVDCRST_MAG76-3486</name>
</gene>
<dbReference type="EC" id="4.6.1.12" evidence="2"/>
<dbReference type="GO" id="GO:0008685">
    <property type="term" value="F:2-C-methyl-D-erythritol 2,4-cyclodiphosphate synthase activity"/>
    <property type="evidence" value="ECO:0007669"/>
    <property type="project" value="UniProtKB-EC"/>
</dbReference>
<evidence type="ECO:0000256" key="1">
    <source>
        <dbReference type="SAM" id="MobiDB-lite"/>
    </source>
</evidence>
<feature type="compositionally biased region" description="Basic and acidic residues" evidence="1">
    <location>
        <begin position="91"/>
        <end position="110"/>
    </location>
</feature>
<keyword evidence="2" id="KW-0456">Lyase</keyword>
<name>A0A6J4JA71_9ACTN</name>
<protein>
    <submittedName>
        <fullName evidence="2">2-C-methyl-D-erythritol 2,4-cyclodiphosphate synthase</fullName>
        <ecNumber evidence="2">4.6.1.12</ecNumber>
    </submittedName>
</protein>
<feature type="compositionally biased region" description="Basic residues" evidence="1">
    <location>
        <begin position="55"/>
        <end position="71"/>
    </location>
</feature>